<evidence type="ECO:0000256" key="2">
    <source>
        <dbReference type="SAM" id="Phobius"/>
    </source>
</evidence>
<organism evidence="3 4">
    <name type="scientific">Vanilla planifolia</name>
    <name type="common">Vanilla</name>
    <dbReference type="NCBI Taxonomy" id="51239"/>
    <lineage>
        <taxon>Eukaryota</taxon>
        <taxon>Viridiplantae</taxon>
        <taxon>Streptophyta</taxon>
        <taxon>Embryophyta</taxon>
        <taxon>Tracheophyta</taxon>
        <taxon>Spermatophyta</taxon>
        <taxon>Magnoliopsida</taxon>
        <taxon>Liliopsida</taxon>
        <taxon>Asparagales</taxon>
        <taxon>Orchidaceae</taxon>
        <taxon>Vanilloideae</taxon>
        <taxon>Vanilleae</taxon>
        <taxon>Vanilla</taxon>
    </lineage>
</organism>
<keyword evidence="1" id="KW-0677">Repeat</keyword>
<proteinExistence type="predicted"/>
<dbReference type="InterPro" id="IPR011990">
    <property type="entry name" value="TPR-like_helical_dom_sf"/>
</dbReference>
<accession>A0A835V348</accession>
<reference evidence="3 4" key="1">
    <citation type="journal article" date="2020" name="Nat. Food">
        <title>A phased Vanilla planifolia genome enables genetic improvement of flavour and production.</title>
        <authorList>
            <person name="Hasing T."/>
            <person name="Tang H."/>
            <person name="Brym M."/>
            <person name="Khazi F."/>
            <person name="Huang T."/>
            <person name="Chambers A.H."/>
        </authorList>
    </citation>
    <scope>NUCLEOTIDE SEQUENCE [LARGE SCALE GENOMIC DNA]</scope>
    <source>
        <tissue evidence="3">Leaf</tissue>
    </source>
</reference>
<gene>
    <name evidence="3" type="ORF">HPP92_011062</name>
</gene>
<dbReference type="Pfam" id="PF01535">
    <property type="entry name" value="PPR"/>
    <property type="match status" value="2"/>
</dbReference>
<keyword evidence="2" id="KW-1133">Transmembrane helix</keyword>
<name>A0A835V348_VANPL</name>
<keyword evidence="2" id="KW-0812">Transmembrane</keyword>
<evidence type="ECO:0000256" key="1">
    <source>
        <dbReference type="ARBA" id="ARBA00022737"/>
    </source>
</evidence>
<dbReference type="EMBL" id="JADCNM010000005">
    <property type="protein sequence ID" value="KAG0482978.1"/>
    <property type="molecule type" value="Genomic_DNA"/>
</dbReference>
<protein>
    <recommendedName>
        <fullName evidence="5">Pentatricopeptide repeat-containing protein</fullName>
    </recommendedName>
</protein>
<dbReference type="Proteomes" id="UP000639772">
    <property type="component" value="Unassembled WGS sequence"/>
</dbReference>
<sequence>MAGWISSPLAAVSLTTITALNFFLSGFHLPLLCRRPFSHTTRFADSSFSDEAETNGFPPTDDLVSMLCSKVLNLLHRSHSLSVFLDKPRRPVQCNMLMKTIGHHGDASEALRLLRQMKNPNVQCYTTAMDALIRSDRFHEAETIFER</sequence>
<evidence type="ECO:0000313" key="4">
    <source>
        <dbReference type="Proteomes" id="UP000639772"/>
    </source>
</evidence>
<keyword evidence="2" id="KW-0472">Membrane</keyword>
<dbReference type="InterPro" id="IPR002885">
    <property type="entry name" value="PPR_rpt"/>
</dbReference>
<comment type="caution">
    <text evidence="3">The sequence shown here is derived from an EMBL/GenBank/DDBJ whole genome shotgun (WGS) entry which is preliminary data.</text>
</comment>
<evidence type="ECO:0008006" key="5">
    <source>
        <dbReference type="Google" id="ProtNLM"/>
    </source>
</evidence>
<feature type="transmembrane region" description="Helical" evidence="2">
    <location>
        <begin position="12"/>
        <end position="33"/>
    </location>
</feature>
<dbReference type="AlphaFoldDB" id="A0A835V348"/>
<evidence type="ECO:0000313" key="3">
    <source>
        <dbReference type="EMBL" id="KAG0482978.1"/>
    </source>
</evidence>
<dbReference type="Gene3D" id="1.25.40.10">
    <property type="entry name" value="Tetratricopeptide repeat domain"/>
    <property type="match status" value="1"/>
</dbReference>